<comment type="caution">
    <text evidence="14">The sequence shown here is derived from an EMBL/GenBank/DDBJ whole genome shotgun (WGS) entry which is preliminary data.</text>
</comment>
<evidence type="ECO:0000256" key="11">
    <source>
        <dbReference type="ARBA" id="ARBA00047481"/>
    </source>
</evidence>
<evidence type="ECO:0000313" key="15">
    <source>
        <dbReference type="Proteomes" id="UP000789375"/>
    </source>
</evidence>
<dbReference type="InterPro" id="IPR015422">
    <property type="entry name" value="PyrdxlP-dep_Trfase_small"/>
</dbReference>
<evidence type="ECO:0000256" key="8">
    <source>
        <dbReference type="ARBA" id="ARBA00022898"/>
    </source>
</evidence>
<name>A0A9N8V6A7_FUNMO</name>
<keyword evidence="9" id="KW-0368">Histidine biosynthesis</keyword>
<dbReference type="PANTHER" id="PTHR42885:SF2">
    <property type="entry name" value="HISTIDINOL-PHOSPHATE AMINOTRANSFERASE"/>
    <property type="match status" value="1"/>
</dbReference>
<keyword evidence="8 12" id="KW-0663">Pyridoxal phosphate</keyword>
<dbReference type="EC" id="2.6.1.9" evidence="4"/>
<dbReference type="GO" id="GO:0030170">
    <property type="term" value="F:pyridoxal phosphate binding"/>
    <property type="evidence" value="ECO:0007669"/>
    <property type="project" value="InterPro"/>
</dbReference>
<comment type="similarity">
    <text evidence="3 12">Belongs to the class-II pyridoxal-phosphate-dependent aminotransferase family.</text>
</comment>
<dbReference type="Pfam" id="PF00155">
    <property type="entry name" value="Aminotran_1_2"/>
    <property type="match status" value="1"/>
</dbReference>
<dbReference type="Proteomes" id="UP000789375">
    <property type="component" value="Unassembled WGS sequence"/>
</dbReference>
<proteinExistence type="inferred from homology"/>
<evidence type="ECO:0000256" key="5">
    <source>
        <dbReference type="ARBA" id="ARBA00022576"/>
    </source>
</evidence>
<keyword evidence="5" id="KW-0032">Aminotransferase</keyword>
<evidence type="ECO:0000256" key="1">
    <source>
        <dbReference type="ARBA" id="ARBA00001933"/>
    </source>
</evidence>
<evidence type="ECO:0000256" key="10">
    <source>
        <dbReference type="ARBA" id="ARBA00030262"/>
    </source>
</evidence>
<sequence>MSINKKKTFSLESVVRPNILALKPYRCARDDYSSGILLDANENSFGMILPKNEIQLTFHSKEDKEKDDSGIEKLHRYPDPNQVNIKERLMKFRGLPSIDYFFLGVGSDECIDLIIRIFCVPGKDKLLITPPTYGMYSVCANINDVGIVKVNLDVEDGKFQLKTDEILKAVRENEDIKMIFLCSPGNPTGTVLSHESIRPILEDENYNGIVVIDEAYIDFVEEKNQNGSLVKWVTQYPNLVIMQTLSKSFGLAGIRLGISIADPRIIQLMNNTKAPYNISALTSHVACTALSTQNISNMKLIKQQIRDEHMKLISSIQTIPGIGKILGGNDANFILVQILDRNNQNVNNDRAYHIYQEMAEKHDIVVRYRGNEIGCEGCLRITVGTPKENELLLKTLNELLLG</sequence>
<feature type="domain" description="Aminotransferase class I/classII large" evidence="13">
    <location>
        <begin position="57"/>
        <end position="395"/>
    </location>
</feature>
<dbReference type="AlphaFoldDB" id="A0A9N8V6A7"/>
<dbReference type="InterPro" id="IPR004839">
    <property type="entry name" value="Aminotransferase_I/II_large"/>
</dbReference>
<dbReference type="InterPro" id="IPR015421">
    <property type="entry name" value="PyrdxlP-dep_Trfase_major"/>
</dbReference>
<evidence type="ECO:0000256" key="2">
    <source>
        <dbReference type="ARBA" id="ARBA00005011"/>
    </source>
</evidence>
<dbReference type="GO" id="GO:0000105">
    <property type="term" value="P:L-histidine biosynthetic process"/>
    <property type="evidence" value="ECO:0007669"/>
    <property type="project" value="UniProtKB-KW"/>
</dbReference>
<reference evidence="14" key="1">
    <citation type="submission" date="2021-06" db="EMBL/GenBank/DDBJ databases">
        <authorList>
            <person name="Kallberg Y."/>
            <person name="Tangrot J."/>
            <person name="Rosling A."/>
        </authorList>
    </citation>
    <scope>NUCLEOTIDE SEQUENCE</scope>
    <source>
        <strain evidence="14">87-6 pot B 2015</strain>
    </source>
</reference>
<dbReference type="EMBL" id="CAJVPP010000089">
    <property type="protein sequence ID" value="CAG8441494.1"/>
    <property type="molecule type" value="Genomic_DNA"/>
</dbReference>
<dbReference type="Gene3D" id="3.40.640.10">
    <property type="entry name" value="Type I PLP-dependent aspartate aminotransferase-like (Major domain)"/>
    <property type="match status" value="1"/>
</dbReference>
<keyword evidence="6" id="KW-0028">Amino-acid biosynthesis</keyword>
<evidence type="ECO:0000256" key="3">
    <source>
        <dbReference type="ARBA" id="ARBA00008392"/>
    </source>
</evidence>
<protein>
    <recommendedName>
        <fullName evidence="4">histidinol-phosphate transaminase</fullName>
        <ecNumber evidence="4">2.6.1.9</ecNumber>
    </recommendedName>
    <alternativeName>
        <fullName evidence="10">Imidazole acetol-phosphate transaminase</fullName>
    </alternativeName>
</protein>
<evidence type="ECO:0000256" key="9">
    <source>
        <dbReference type="ARBA" id="ARBA00023102"/>
    </source>
</evidence>
<evidence type="ECO:0000259" key="13">
    <source>
        <dbReference type="Pfam" id="PF00155"/>
    </source>
</evidence>
<evidence type="ECO:0000256" key="7">
    <source>
        <dbReference type="ARBA" id="ARBA00022679"/>
    </source>
</evidence>
<dbReference type="PROSITE" id="PS00599">
    <property type="entry name" value="AA_TRANSFER_CLASS_2"/>
    <property type="match status" value="1"/>
</dbReference>
<gene>
    <name evidence="14" type="ORF">FMOSSE_LOCUS848</name>
</gene>
<dbReference type="InterPro" id="IPR005861">
    <property type="entry name" value="HisP_aminotrans"/>
</dbReference>
<dbReference type="NCBIfam" id="TIGR01141">
    <property type="entry name" value="hisC"/>
    <property type="match status" value="1"/>
</dbReference>
<comment type="catalytic activity">
    <reaction evidence="11">
        <text>L-histidinol phosphate + 2-oxoglutarate = 3-(imidazol-4-yl)-2-oxopropyl phosphate + L-glutamate</text>
        <dbReference type="Rhea" id="RHEA:23744"/>
        <dbReference type="ChEBI" id="CHEBI:16810"/>
        <dbReference type="ChEBI" id="CHEBI:29985"/>
        <dbReference type="ChEBI" id="CHEBI:57766"/>
        <dbReference type="ChEBI" id="CHEBI:57980"/>
        <dbReference type="EC" id="2.6.1.9"/>
    </reaction>
</comment>
<comment type="cofactor">
    <cofactor evidence="1 12">
        <name>pyridoxal 5'-phosphate</name>
        <dbReference type="ChEBI" id="CHEBI:597326"/>
    </cofactor>
</comment>
<dbReference type="PANTHER" id="PTHR42885">
    <property type="entry name" value="HISTIDINOL-PHOSPHATE AMINOTRANSFERASE-RELATED"/>
    <property type="match status" value="1"/>
</dbReference>
<dbReference type="InterPro" id="IPR001917">
    <property type="entry name" value="Aminotrans_II_pyridoxalP_BS"/>
</dbReference>
<comment type="pathway">
    <text evidence="2">Amino-acid biosynthesis; L-histidine biosynthesis; L-histidine from 5-phospho-alpha-D-ribose 1-diphosphate: step 7/9.</text>
</comment>
<organism evidence="14 15">
    <name type="scientific">Funneliformis mosseae</name>
    <name type="common">Endomycorrhizal fungus</name>
    <name type="synonym">Glomus mosseae</name>
    <dbReference type="NCBI Taxonomy" id="27381"/>
    <lineage>
        <taxon>Eukaryota</taxon>
        <taxon>Fungi</taxon>
        <taxon>Fungi incertae sedis</taxon>
        <taxon>Mucoromycota</taxon>
        <taxon>Glomeromycotina</taxon>
        <taxon>Glomeromycetes</taxon>
        <taxon>Glomerales</taxon>
        <taxon>Glomeraceae</taxon>
        <taxon>Funneliformis</taxon>
    </lineage>
</organism>
<keyword evidence="7" id="KW-0808">Transferase</keyword>
<dbReference type="CDD" id="cd00609">
    <property type="entry name" value="AAT_like"/>
    <property type="match status" value="1"/>
</dbReference>
<dbReference type="SUPFAM" id="SSF53383">
    <property type="entry name" value="PLP-dependent transferases"/>
    <property type="match status" value="1"/>
</dbReference>
<evidence type="ECO:0000256" key="6">
    <source>
        <dbReference type="ARBA" id="ARBA00022605"/>
    </source>
</evidence>
<keyword evidence="15" id="KW-1185">Reference proteome</keyword>
<dbReference type="InterPro" id="IPR015424">
    <property type="entry name" value="PyrdxlP-dep_Trfase"/>
</dbReference>
<dbReference type="Gene3D" id="3.90.1150.10">
    <property type="entry name" value="Aspartate Aminotransferase, domain 1"/>
    <property type="match status" value="1"/>
</dbReference>
<dbReference type="GO" id="GO:0004400">
    <property type="term" value="F:histidinol-phosphate transaminase activity"/>
    <property type="evidence" value="ECO:0007669"/>
    <property type="project" value="UniProtKB-EC"/>
</dbReference>
<evidence type="ECO:0000256" key="4">
    <source>
        <dbReference type="ARBA" id="ARBA00012748"/>
    </source>
</evidence>
<evidence type="ECO:0000256" key="12">
    <source>
        <dbReference type="RuleBase" id="RU003693"/>
    </source>
</evidence>
<evidence type="ECO:0000313" key="14">
    <source>
        <dbReference type="EMBL" id="CAG8441494.1"/>
    </source>
</evidence>
<accession>A0A9N8V6A7</accession>